<organism evidence="1 2">
    <name type="scientific">Sphingomonas sanxanigenens DSM 19645 = NX02</name>
    <dbReference type="NCBI Taxonomy" id="1123269"/>
    <lineage>
        <taxon>Bacteria</taxon>
        <taxon>Pseudomonadati</taxon>
        <taxon>Pseudomonadota</taxon>
        <taxon>Alphaproteobacteria</taxon>
        <taxon>Sphingomonadales</taxon>
        <taxon>Sphingomonadaceae</taxon>
        <taxon>Sphingomonas</taxon>
    </lineage>
</organism>
<dbReference type="Proteomes" id="UP000018851">
    <property type="component" value="Chromosome"/>
</dbReference>
<dbReference type="AlphaFoldDB" id="W0ADU5"/>
<dbReference type="STRING" id="1123269.NX02_22115"/>
<gene>
    <name evidence="1" type="ORF">NX02_22115</name>
</gene>
<dbReference type="KEGG" id="ssan:NX02_22115"/>
<reference evidence="1 2" key="1">
    <citation type="submission" date="2013-07" db="EMBL/GenBank/DDBJ databases">
        <title>Completed genome of Sphingomonas sanxanigenens NX02.</title>
        <authorList>
            <person name="Ma T."/>
            <person name="Huang H."/>
            <person name="Wu M."/>
            <person name="Li X."/>
            <person name="Li G."/>
        </authorList>
    </citation>
    <scope>NUCLEOTIDE SEQUENCE [LARGE SCALE GENOMIC DNA]</scope>
    <source>
        <strain evidence="1 2">NX02</strain>
    </source>
</reference>
<dbReference type="HOGENOM" id="CLU_2810230_0_0_5"/>
<evidence type="ECO:0000313" key="2">
    <source>
        <dbReference type="Proteomes" id="UP000018851"/>
    </source>
</evidence>
<dbReference type="RefSeq" id="WP_025294183.1">
    <property type="nucleotide sequence ID" value="NZ_CP006644.1"/>
</dbReference>
<protein>
    <submittedName>
        <fullName evidence="1">Uncharacterized protein</fullName>
    </submittedName>
</protein>
<proteinExistence type="predicted"/>
<dbReference type="EMBL" id="CP006644">
    <property type="protein sequence ID" value="AHE56049.1"/>
    <property type="molecule type" value="Genomic_DNA"/>
</dbReference>
<accession>W0ADU5</accession>
<sequence>MKHHIRERADARPRIYIRPCTPAPAHCWSLAPGAVPKLAETPGAALDAALAAIGGGEAVVIVGGLNG</sequence>
<keyword evidence="2" id="KW-1185">Reference proteome</keyword>
<dbReference type="PATRIC" id="fig|1123269.5.peg.4326"/>
<evidence type="ECO:0000313" key="1">
    <source>
        <dbReference type="EMBL" id="AHE56049.1"/>
    </source>
</evidence>
<name>W0ADU5_9SPHN</name>